<dbReference type="GO" id="GO:0030001">
    <property type="term" value="P:metal ion transport"/>
    <property type="evidence" value="ECO:0007669"/>
    <property type="project" value="InterPro"/>
</dbReference>
<evidence type="ECO:0000256" key="2">
    <source>
        <dbReference type="ARBA" id="ARBA00011028"/>
    </source>
</evidence>
<protein>
    <submittedName>
        <fullName evidence="8">Manganese/zinc/iron transport system substrate-binding protein</fullName>
    </submittedName>
</protein>
<dbReference type="GO" id="GO:0030313">
    <property type="term" value="C:cell envelope"/>
    <property type="evidence" value="ECO:0007669"/>
    <property type="project" value="UniProtKB-SubCell"/>
</dbReference>
<dbReference type="Pfam" id="PF01297">
    <property type="entry name" value="ZnuA"/>
    <property type="match status" value="1"/>
</dbReference>
<evidence type="ECO:0000313" key="8">
    <source>
        <dbReference type="EMBL" id="SDG52828.1"/>
    </source>
</evidence>
<evidence type="ECO:0000256" key="1">
    <source>
        <dbReference type="ARBA" id="ARBA00004196"/>
    </source>
</evidence>
<keyword evidence="3 6" id="KW-0813">Transport</keyword>
<dbReference type="GO" id="GO:0046872">
    <property type="term" value="F:metal ion binding"/>
    <property type="evidence" value="ECO:0007669"/>
    <property type="project" value="UniProtKB-KW"/>
</dbReference>
<dbReference type="PRINTS" id="PR00691">
    <property type="entry name" value="ADHESINB"/>
</dbReference>
<feature type="signal peptide" evidence="7">
    <location>
        <begin position="1"/>
        <end position="28"/>
    </location>
</feature>
<dbReference type="STRING" id="440168.SAMN04487974_103377"/>
<keyword evidence="9" id="KW-1185">Reference proteome</keyword>
<gene>
    <name evidence="8" type="ORF">SAMN04487974_103377</name>
</gene>
<name>A0A1G7UZW6_9HYPH</name>
<proteinExistence type="inferred from homology"/>
<evidence type="ECO:0000256" key="3">
    <source>
        <dbReference type="ARBA" id="ARBA00022448"/>
    </source>
</evidence>
<dbReference type="PANTHER" id="PTHR42953">
    <property type="entry name" value="HIGH-AFFINITY ZINC UPTAKE SYSTEM PROTEIN ZNUA-RELATED"/>
    <property type="match status" value="1"/>
</dbReference>
<dbReference type="InterPro" id="IPR050492">
    <property type="entry name" value="Bact_metal-bind_prot9"/>
</dbReference>
<dbReference type="PRINTS" id="PR00690">
    <property type="entry name" value="ADHESNFAMILY"/>
</dbReference>
<evidence type="ECO:0000256" key="6">
    <source>
        <dbReference type="RuleBase" id="RU003512"/>
    </source>
</evidence>
<dbReference type="PANTHER" id="PTHR42953:SF1">
    <property type="entry name" value="METAL-BINDING PROTEIN HI_0362-RELATED"/>
    <property type="match status" value="1"/>
</dbReference>
<evidence type="ECO:0000313" key="9">
    <source>
        <dbReference type="Proteomes" id="UP000199495"/>
    </source>
</evidence>
<comment type="similarity">
    <text evidence="2 6">Belongs to the bacterial solute-binding protein 9 family.</text>
</comment>
<dbReference type="InterPro" id="IPR006129">
    <property type="entry name" value="AdhesinB"/>
</dbReference>
<dbReference type="GO" id="GO:0007155">
    <property type="term" value="P:cell adhesion"/>
    <property type="evidence" value="ECO:0007669"/>
    <property type="project" value="InterPro"/>
</dbReference>
<evidence type="ECO:0000256" key="7">
    <source>
        <dbReference type="SAM" id="SignalP"/>
    </source>
</evidence>
<dbReference type="AlphaFoldDB" id="A0A1G7UZW6"/>
<dbReference type="InterPro" id="IPR006128">
    <property type="entry name" value="Lipoprotein_PsaA-like"/>
</dbReference>
<sequence>MIVTFNRMKNILPATCLTLIVATSPATAQDGPNIVSTIGMIGDIAQTVGGDCVAVETMMGPGIDPHLYQATARDVQTLNRASLILYSGYGLEGQLADVFARYGERVSTLAVAEAGIADTEVIHTEGAYGIDPHLWMDVSLWQQTVPVLAEALSAIAPQCANEIATTAERYSAELTALHQWTGEAIASIPIDQRILITAHDAFAYYGRAYGIDVAGIQGISTQAEAAIADIRQVAALIAERSVPAIFVESTINPRTIQAVIEAANEEGQQVEIGGQLYSDAMGDTGTAAGTYIGMIHANTLAITEALGGTPPPLPAELSEWATQWTID</sequence>
<dbReference type="SUPFAM" id="SSF53807">
    <property type="entry name" value="Helical backbone' metal receptor"/>
    <property type="match status" value="1"/>
</dbReference>
<dbReference type="Gene3D" id="3.40.50.1980">
    <property type="entry name" value="Nitrogenase molybdenum iron protein domain"/>
    <property type="match status" value="2"/>
</dbReference>
<dbReference type="InterPro" id="IPR006127">
    <property type="entry name" value="ZnuA-like"/>
</dbReference>
<reference evidence="8 9" key="1">
    <citation type="submission" date="2016-10" db="EMBL/GenBank/DDBJ databases">
        <authorList>
            <person name="de Groot N.N."/>
        </authorList>
    </citation>
    <scope>NUCLEOTIDE SEQUENCE [LARGE SCALE GENOMIC DNA]</scope>
    <source>
        <strain evidence="8 9">CGMCC 1.10267</strain>
    </source>
</reference>
<organism evidence="8 9">
    <name type="scientific">Pelagibacterium luteolum</name>
    <dbReference type="NCBI Taxonomy" id="440168"/>
    <lineage>
        <taxon>Bacteria</taxon>
        <taxon>Pseudomonadati</taxon>
        <taxon>Pseudomonadota</taxon>
        <taxon>Alphaproteobacteria</taxon>
        <taxon>Hyphomicrobiales</taxon>
        <taxon>Devosiaceae</taxon>
        <taxon>Pelagibacterium</taxon>
    </lineage>
</organism>
<feature type="chain" id="PRO_5011620668" evidence="7">
    <location>
        <begin position="29"/>
        <end position="327"/>
    </location>
</feature>
<evidence type="ECO:0000256" key="4">
    <source>
        <dbReference type="ARBA" id="ARBA00022723"/>
    </source>
</evidence>
<comment type="subcellular location">
    <subcellularLocation>
        <location evidence="1">Cell envelope</location>
    </subcellularLocation>
</comment>
<evidence type="ECO:0000256" key="5">
    <source>
        <dbReference type="ARBA" id="ARBA00022729"/>
    </source>
</evidence>
<dbReference type="Proteomes" id="UP000199495">
    <property type="component" value="Unassembled WGS sequence"/>
</dbReference>
<keyword evidence="5 7" id="KW-0732">Signal</keyword>
<keyword evidence="4" id="KW-0479">Metal-binding</keyword>
<accession>A0A1G7UZW6</accession>
<dbReference type="RefSeq" id="WP_244504985.1">
    <property type="nucleotide sequence ID" value="NZ_FNCS01000003.1"/>
</dbReference>
<dbReference type="EMBL" id="FNCS01000003">
    <property type="protein sequence ID" value="SDG52828.1"/>
    <property type="molecule type" value="Genomic_DNA"/>
</dbReference>